<dbReference type="Proteomes" id="UP001162480">
    <property type="component" value="Chromosome 14"/>
</dbReference>
<organism evidence="1 2">
    <name type="scientific">Octopus vulgaris</name>
    <name type="common">Common octopus</name>
    <dbReference type="NCBI Taxonomy" id="6645"/>
    <lineage>
        <taxon>Eukaryota</taxon>
        <taxon>Metazoa</taxon>
        <taxon>Spiralia</taxon>
        <taxon>Lophotrochozoa</taxon>
        <taxon>Mollusca</taxon>
        <taxon>Cephalopoda</taxon>
        <taxon>Coleoidea</taxon>
        <taxon>Octopodiformes</taxon>
        <taxon>Octopoda</taxon>
        <taxon>Incirrata</taxon>
        <taxon>Octopodidae</taxon>
        <taxon>Octopus</taxon>
    </lineage>
</organism>
<keyword evidence="2" id="KW-1185">Reference proteome</keyword>
<protein>
    <submittedName>
        <fullName evidence="1">Uncharacterized protein</fullName>
    </submittedName>
</protein>
<dbReference type="AlphaFoldDB" id="A0AA36BGB3"/>
<evidence type="ECO:0000313" key="1">
    <source>
        <dbReference type="EMBL" id="CAI9733528.1"/>
    </source>
</evidence>
<accession>A0AA36BGB3</accession>
<evidence type="ECO:0000313" key="2">
    <source>
        <dbReference type="Proteomes" id="UP001162480"/>
    </source>
</evidence>
<gene>
    <name evidence="1" type="ORF">OCTVUL_1B010762</name>
</gene>
<proteinExistence type="predicted"/>
<name>A0AA36BGB3_OCTVU</name>
<sequence length="107" mass="12613">MDFTLILALLLKNIPSKFEPLYLCQTSIFDKSEHGHVYLGCVYSFKLQQWIIVFLDCSKAEILQVCFTFGTKHWNNEVDTKIFRPNKQPLNQKNQHSFRPFVQNCKV</sequence>
<dbReference type="EMBL" id="OX597827">
    <property type="protein sequence ID" value="CAI9733528.1"/>
    <property type="molecule type" value="Genomic_DNA"/>
</dbReference>
<reference evidence="1" key="1">
    <citation type="submission" date="2023-08" db="EMBL/GenBank/DDBJ databases">
        <authorList>
            <person name="Alioto T."/>
            <person name="Alioto T."/>
            <person name="Gomez Garrido J."/>
        </authorList>
    </citation>
    <scope>NUCLEOTIDE SEQUENCE</scope>
</reference>